<dbReference type="PRINTS" id="PR00452">
    <property type="entry name" value="SH3DOMAIN"/>
</dbReference>
<name>C3Y168_BRAFL</name>
<dbReference type="InParanoid" id="C3Y168"/>
<dbReference type="GO" id="GO:0016560">
    <property type="term" value="P:protein import into peroxisome matrix, docking"/>
    <property type="evidence" value="ECO:0000318"/>
    <property type="project" value="GO_Central"/>
</dbReference>
<dbReference type="InterPro" id="IPR001452">
    <property type="entry name" value="SH3_domain"/>
</dbReference>
<organism>
    <name type="scientific">Branchiostoma floridae</name>
    <name type="common">Florida lancelet</name>
    <name type="synonym">Amphioxus</name>
    <dbReference type="NCBI Taxonomy" id="7739"/>
    <lineage>
        <taxon>Eukaryota</taxon>
        <taxon>Metazoa</taxon>
        <taxon>Chordata</taxon>
        <taxon>Cephalochordata</taxon>
        <taxon>Leptocardii</taxon>
        <taxon>Amphioxiformes</taxon>
        <taxon>Branchiostomatidae</taxon>
        <taxon>Branchiostoma</taxon>
    </lineage>
</organism>
<evidence type="ECO:0000256" key="16">
    <source>
        <dbReference type="SAM" id="MobiDB-lite"/>
    </source>
</evidence>
<dbReference type="PROSITE" id="PS50002">
    <property type="entry name" value="SH3"/>
    <property type="match status" value="1"/>
</dbReference>
<dbReference type="STRING" id="7739.C3Y168"/>
<comment type="function">
    <text evidence="13">Component of the PEX13-PEX14 docking complex, a translocon channel that specifically mediates the import of peroxisomal cargo proteins bound to PEX5 receptor. The PEX13-PEX14 docking complex forms a large import pore which can be opened to a diameter of about 9 nm. Mechanistically, PEX5 receptor along with cargo proteins associates with the PEX14 subunit of the PEX13-PEX14 docking complex in the cytosol, leading to the insertion of the receptor into the organelle membrane with the concomitant translocation of the cargo into the peroxisome matrix. Involved in the import of PTS1- and PTS2-type containing proteins.</text>
</comment>
<keyword evidence="4" id="KW-0812">Transmembrane</keyword>
<keyword evidence="9" id="KW-0576">Peroxisome</keyword>
<keyword evidence="19" id="KW-1185">Reference proteome</keyword>
<dbReference type="FunFam" id="2.30.30.40:FF:000109">
    <property type="entry name" value="Peroxisomal biogenesis factor 13"/>
    <property type="match status" value="1"/>
</dbReference>
<dbReference type="PANTHER" id="PTHR19332">
    <property type="entry name" value="PEROXISOMAL MEMBRANE PROTEIN PEX13"/>
    <property type="match status" value="1"/>
</dbReference>
<evidence type="ECO:0000256" key="9">
    <source>
        <dbReference type="ARBA" id="ARBA00023140"/>
    </source>
</evidence>
<sequence length="465" mass="49972">MAAPLKPWERAAGNGGVGATGEDRTRPGSAPISRPTGPSANGGPTRAPPRPPPRPSRQQPSSALNRYSPMYGGGSYGGYGGMYGGGGIYGGGMYGGGMYGNSMYGGGYGMNRYGSTNNGQSPSRFVQAAEESSRQAFQSIESIVSAFGSVSMMLESTFYAVYNSFRAVLGVADHFSRMKTHFAQIFSAFAVVRTLRYLYNKLLVLLGRKVSAEAEAAWSSATTEAQASSLEEDGKGRPKSWPIMLFLAVAVGGPWLIWRLLSSVADVAKPAETEWANGNDDHVVGRAEYDFEAESEEELSFRAGDMLNFAPKDLQPKVRGWLLASLDGQSSGLVPANYITIMGKRRGRKHVLQEQQQQQQPLEQTQAQAAAGPGQDQETLDDTFQMVQDMAPSSRSVQHSASLPDDLMSFDKSFRTVEQEAGSSSASSLKDFDTAFEKDVPTAPPQSSPVPEKTTTKSNSKKDEV</sequence>
<dbReference type="Pfam" id="PF14604">
    <property type="entry name" value="SH3_9"/>
    <property type="match status" value="1"/>
</dbReference>
<dbReference type="Gene3D" id="2.30.30.40">
    <property type="entry name" value="SH3 Domains"/>
    <property type="match status" value="1"/>
</dbReference>
<reference evidence="20" key="3">
    <citation type="submission" date="2025-04" db="UniProtKB">
        <authorList>
            <consortium name="RefSeq"/>
        </authorList>
    </citation>
    <scope>IDENTIFICATION</scope>
    <source>
        <strain evidence="20">S238N-H82</strain>
        <tissue evidence="20">Testes</tissue>
    </source>
</reference>
<dbReference type="GeneID" id="118410117"/>
<dbReference type="SUPFAM" id="SSF50044">
    <property type="entry name" value="SH3-domain"/>
    <property type="match status" value="1"/>
</dbReference>
<dbReference type="OrthoDB" id="10037838at2759"/>
<feature type="compositionally biased region" description="Low complexity" evidence="16">
    <location>
        <begin position="353"/>
        <end position="377"/>
    </location>
</feature>
<dbReference type="CDD" id="cd11864">
    <property type="entry name" value="SH3_PEX13_eumet"/>
    <property type="match status" value="1"/>
</dbReference>
<evidence type="ECO:0000256" key="4">
    <source>
        <dbReference type="ARBA" id="ARBA00022692"/>
    </source>
</evidence>
<evidence type="ECO:0000256" key="6">
    <source>
        <dbReference type="ARBA" id="ARBA00022989"/>
    </source>
</evidence>
<evidence type="ECO:0000256" key="5">
    <source>
        <dbReference type="ARBA" id="ARBA00022927"/>
    </source>
</evidence>
<evidence type="ECO:0000256" key="7">
    <source>
        <dbReference type="ARBA" id="ARBA00023010"/>
    </source>
</evidence>
<feature type="compositionally biased region" description="Basic and acidic residues" evidence="16">
    <location>
        <begin position="430"/>
        <end position="440"/>
    </location>
</feature>
<dbReference type="Proteomes" id="UP000001554">
    <property type="component" value="Chromosome 2"/>
</dbReference>
<dbReference type="EMBL" id="GG666480">
    <property type="protein sequence ID" value="EEN65608.1"/>
    <property type="molecule type" value="Genomic_DNA"/>
</dbReference>
<evidence type="ECO:0000256" key="12">
    <source>
        <dbReference type="ARBA" id="ARBA00046271"/>
    </source>
</evidence>
<dbReference type="KEGG" id="bfo:118410117"/>
<feature type="domain" description="SH3" evidence="17">
    <location>
        <begin position="280"/>
        <end position="344"/>
    </location>
</feature>
<dbReference type="InterPro" id="IPR007223">
    <property type="entry name" value="Peroxin-13_N"/>
</dbReference>
<evidence type="ECO:0000259" key="17">
    <source>
        <dbReference type="PROSITE" id="PS50002"/>
    </source>
</evidence>
<reference evidence="19" key="2">
    <citation type="journal article" date="2020" name="Nat. Ecol. Evol.">
        <title>Deeply conserved synteny resolves early events in vertebrate evolution.</title>
        <authorList>
            <person name="Simakov O."/>
            <person name="Marletaz F."/>
            <person name="Yue J.X."/>
            <person name="O'Connell B."/>
            <person name="Jenkins J."/>
            <person name="Brandt A."/>
            <person name="Calef R."/>
            <person name="Tung C.H."/>
            <person name="Huang T.K."/>
            <person name="Schmutz J."/>
            <person name="Satoh N."/>
            <person name="Yu J.K."/>
            <person name="Putnam N.H."/>
            <person name="Green R.E."/>
            <person name="Rokhsar D.S."/>
        </authorList>
    </citation>
    <scope>NUCLEOTIDE SEQUENCE [LARGE SCALE GENOMIC DNA]</scope>
    <source>
        <strain evidence="19">S238N-H82</strain>
    </source>
</reference>
<dbReference type="AlphaFoldDB" id="C3Y168"/>
<evidence type="ECO:0000313" key="18">
    <source>
        <dbReference type="EMBL" id="EEN65608.1"/>
    </source>
</evidence>
<comment type="subunit">
    <text evidence="14">Interacts (via SH3 domain) with PEX14 (via SH3-binding motif); forming the PEX13-PEX14 docking complex. Interacts with PEX19.</text>
</comment>
<dbReference type="SMART" id="SM00326">
    <property type="entry name" value="SH3"/>
    <property type="match status" value="1"/>
</dbReference>
<dbReference type="GO" id="GO:1990429">
    <property type="term" value="C:peroxisomal importomer complex"/>
    <property type="evidence" value="ECO:0000318"/>
    <property type="project" value="GO_Central"/>
</dbReference>
<feature type="region of interest" description="Disordered" evidence="16">
    <location>
        <begin position="414"/>
        <end position="465"/>
    </location>
</feature>
<dbReference type="RefSeq" id="XP_035667522.1">
    <property type="nucleotide sequence ID" value="XM_035811629.1"/>
</dbReference>
<keyword evidence="5" id="KW-0653">Protein transport</keyword>
<proteinExistence type="inferred from homology"/>
<evidence type="ECO:0000256" key="14">
    <source>
        <dbReference type="ARBA" id="ARBA00063917"/>
    </source>
</evidence>
<evidence type="ECO:0000256" key="8">
    <source>
        <dbReference type="ARBA" id="ARBA00023136"/>
    </source>
</evidence>
<dbReference type="PANTHER" id="PTHR19332:SF1">
    <property type="entry name" value="PEROXISOMAL MEMBRANE PROTEIN PEX13"/>
    <property type="match status" value="1"/>
</dbReference>
<keyword evidence="7" id="KW-0811">Translocation</keyword>
<evidence type="ECO:0000256" key="15">
    <source>
        <dbReference type="PROSITE-ProRule" id="PRU00192"/>
    </source>
</evidence>
<keyword evidence="6" id="KW-1133">Transmembrane helix</keyword>
<evidence type="ECO:0000313" key="19">
    <source>
        <dbReference type="Proteomes" id="UP000001554"/>
    </source>
</evidence>
<keyword evidence="2 15" id="KW-0728">SH3 domain</keyword>
<evidence type="ECO:0000256" key="1">
    <source>
        <dbReference type="ARBA" id="ARBA00006033"/>
    </source>
</evidence>
<dbReference type="InterPro" id="IPR035463">
    <property type="entry name" value="Pex13"/>
</dbReference>
<comment type="similarity">
    <text evidence="1">Belongs to the peroxin-13 family.</text>
</comment>
<evidence type="ECO:0000256" key="13">
    <source>
        <dbReference type="ARBA" id="ARBA00056165"/>
    </source>
</evidence>
<dbReference type="GO" id="GO:0005778">
    <property type="term" value="C:peroxisomal membrane"/>
    <property type="evidence" value="ECO:0000318"/>
    <property type="project" value="GO_Central"/>
</dbReference>
<dbReference type="Pfam" id="PF04088">
    <property type="entry name" value="Peroxin-13_N"/>
    <property type="match status" value="1"/>
</dbReference>
<protein>
    <recommendedName>
        <fullName evidence="11">Peroxisomal membrane protein PEX13</fullName>
    </recommendedName>
    <alternativeName>
        <fullName evidence="10">Peroxin-13</fullName>
    </alternativeName>
</protein>
<dbReference type="eggNOG" id="KOG3875">
    <property type="taxonomic scope" value="Eukaryota"/>
</dbReference>
<evidence type="ECO:0000256" key="2">
    <source>
        <dbReference type="ARBA" id="ARBA00022443"/>
    </source>
</evidence>
<accession>C3Y168</accession>
<keyword evidence="3" id="KW-0813">Transport</keyword>
<evidence type="ECO:0000256" key="10">
    <source>
        <dbReference type="ARBA" id="ARBA00029693"/>
    </source>
</evidence>
<comment type="subcellular location">
    <subcellularLocation>
        <location evidence="12">Peroxisome membrane</location>
    </subcellularLocation>
</comment>
<keyword evidence="8" id="KW-0472">Membrane</keyword>
<dbReference type="InterPro" id="IPR036028">
    <property type="entry name" value="SH3-like_dom_sf"/>
</dbReference>
<feature type="compositionally biased region" description="Pro residues" evidence="16">
    <location>
        <begin position="46"/>
        <end position="55"/>
    </location>
</feature>
<gene>
    <name evidence="20" type="primary">LOC118410117</name>
    <name evidence="18" type="ORF">BRAFLDRAFT_87819</name>
</gene>
<dbReference type="OMA" id="EGWFPKK"/>
<evidence type="ECO:0000256" key="3">
    <source>
        <dbReference type="ARBA" id="ARBA00022448"/>
    </source>
</evidence>
<evidence type="ECO:0000313" key="20">
    <source>
        <dbReference type="RefSeq" id="XP_035667522.1"/>
    </source>
</evidence>
<feature type="region of interest" description="Disordered" evidence="16">
    <location>
        <begin position="349"/>
        <end position="377"/>
    </location>
</feature>
<reference evidence="18" key="1">
    <citation type="journal article" date="2008" name="Nature">
        <title>The amphioxus genome and the evolution of the chordate karyotype.</title>
        <authorList>
            <consortium name="US DOE Joint Genome Institute (JGI-PGF)"/>
            <person name="Putnam N.H."/>
            <person name="Butts T."/>
            <person name="Ferrier D.E.K."/>
            <person name="Furlong R.F."/>
            <person name="Hellsten U."/>
            <person name="Kawashima T."/>
            <person name="Robinson-Rechavi M."/>
            <person name="Shoguchi E."/>
            <person name="Terry A."/>
            <person name="Yu J.-K."/>
            <person name="Benito-Gutierrez E.L."/>
            <person name="Dubchak I."/>
            <person name="Garcia-Fernandez J."/>
            <person name="Gibson-Brown J.J."/>
            <person name="Grigoriev I.V."/>
            <person name="Horton A.C."/>
            <person name="de Jong P.J."/>
            <person name="Jurka J."/>
            <person name="Kapitonov V.V."/>
            <person name="Kohara Y."/>
            <person name="Kuroki Y."/>
            <person name="Lindquist E."/>
            <person name="Lucas S."/>
            <person name="Osoegawa K."/>
            <person name="Pennacchio L.A."/>
            <person name="Salamov A.A."/>
            <person name="Satou Y."/>
            <person name="Sauka-Spengler T."/>
            <person name="Schmutz J."/>
            <person name="Shin-I T."/>
            <person name="Toyoda A."/>
            <person name="Bronner-Fraser M."/>
            <person name="Fujiyama A."/>
            <person name="Holland L.Z."/>
            <person name="Holland P.W.H."/>
            <person name="Satoh N."/>
            <person name="Rokhsar D.S."/>
        </authorList>
    </citation>
    <scope>NUCLEOTIDE SEQUENCE [LARGE SCALE GENOMIC DNA]</scope>
    <source>
        <strain evidence="18">S238N-H82</strain>
        <tissue evidence="18">Testes</tissue>
    </source>
</reference>
<evidence type="ECO:0000256" key="11">
    <source>
        <dbReference type="ARBA" id="ARBA00034535"/>
    </source>
</evidence>
<feature type="region of interest" description="Disordered" evidence="16">
    <location>
        <begin position="1"/>
        <end position="67"/>
    </location>
</feature>